<feature type="transmembrane region" description="Helical" evidence="1">
    <location>
        <begin position="6"/>
        <end position="22"/>
    </location>
</feature>
<dbReference type="EMBL" id="LR796860">
    <property type="protein sequence ID" value="CAB4170958.1"/>
    <property type="molecule type" value="Genomic_DNA"/>
</dbReference>
<proteinExistence type="predicted"/>
<name>A0A6J7XDH4_9CAUD</name>
<dbReference type="EMBL" id="LR797369">
    <property type="protein sequence ID" value="CAB4211192.1"/>
    <property type="molecule type" value="Genomic_DNA"/>
</dbReference>
<sequence>MYVDIWIFGVFAILFGACAWWNRTQGITFGIEATLDKLEQDKIIRIIGDKIVPFNRTPRRRRNNA</sequence>
<evidence type="ECO:0000313" key="3">
    <source>
        <dbReference type="EMBL" id="CAB4177108.1"/>
    </source>
</evidence>
<evidence type="ECO:0000256" key="1">
    <source>
        <dbReference type="SAM" id="Phobius"/>
    </source>
</evidence>
<evidence type="ECO:0000313" key="2">
    <source>
        <dbReference type="EMBL" id="CAB4170958.1"/>
    </source>
</evidence>
<dbReference type="EMBL" id="LR797157">
    <property type="protein sequence ID" value="CAB4190843.1"/>
    <property type="molecule type" value="Genomic_DNA"/>
</dbReference>
<accession>A0A6J7XDH4</accession>
<dbReference type="EMBL" id="LR796945">
    <property type="protein sequence ID" value="CAB4177108.1"/>
    <property type="molecule type" value="Genomic_DNA"/>
</dbReference>
<evidence type="ECO:0000313" key="6">
    <source>
        <dbReference type="EMBL" id="CAB4211192.1"/>
    </source>
</evidence>
<reference evidence="8" key="1">
    <citation type="submission" date="2020-05" db="EMBL/GenBank/DDBJ databases">
        <authorList>
            <person name="Chiriac C."/>
            <person name="Salcher M."/>
            <person name="Ghai R."/>
            <person name="Kavagutti S V."/>
        </authorList>
    </citation>
    <scope>NUCLEOTIDE SEQUENCE</scope>
</reference>
<organism evidence="8">
    <name type="scientific">uncultured Caudovirales phage</name>
    <dbReference type="NCBI Taxonomy" id="2100421"/>
    <lineage>
        <taxon>Viruses</taxon>
        <taxon>Duplodnaviria</taxon>
        <taxon>Heunggongvirae</taxon>
        <taxon>Uroviricota</taxon>
        <taxon>Caudoviricetes</taxon>
        <taxon>Peduoviridae</taxon>
        <taxon>Maltschvirus</taxon>
        <taxon>Maltschvirus maltsch</taxon>
    </lineage>
</organism>
<gene>
    <name evidence="4" type="ORF">UFOVP1065_214</name>
    <name evidence="5" type="ORF">UFOVP1198_183</name>
    <name evidence="6" type="ORF">UFOVP1418_175</name>
    <name evidence="8" type="ORF">UFOVP1524_208</name>
    <name evidence="7" type="ORF">UFOVP1651_208</name>
    <name evidence="2" type="ORF">UFOVP908_186</name>
    <name evidence="3" type="ORF">UFOVP990_183</name>
</gene>
<dbReference type="EMBL" id="LR798378">
    <property type="protein sequence ID" value="CAB5227830.1"/>
    <property type="molecule type" value="Genomic_DNA"/>
</dbReference>
<protein>
    <submittedName>
        <fullName evidence="8">Uncharacterized protein</fullName>
    </submittedName>
</protein>
<keyword evidence="1" id="KW-1133">Transmembrane helix</keyword>
<dbReference type="EMBL" id="LR797021">
    <property type="protein sequence ID" value="CAB4182316.1"/>
    <property type="molecule type" value="Genomic_DNA"/>
</dbReference>
<evidence type="ECO:0000313" key="4">
    <source>
        <dbReference type="EMBL" id="CAB4182316.1"/>
    </source>
</evidence>
<evidence type="ECO:0000313" key="8">
    <source>
        <dbReference type="EMBL" id="CAB5227830.1"/>
    </source>
</evidence>
<keyword evidence="1" id="KW-0472">Membrane</keyword>
<dbReference type="EMBL" id="LR797518">
    <property type="protein sequence ID" value="CAB4222843.1"/>
    <property type="molecule type" value="Genomic_DNA"/>
</dbReference>
<evidence type="ECO:0000313" key="7">
    <source>
        <dbReference type="EMBL" id="CAB4222843.1"/>
    </source>
</evidence>
<keyword evidence="1" id="KW-0812">Transmembrane</keyword>
<evidence type="ECO:0000313" key="5">
    <source>
        <dbReference type="EMBL" id="CAB4190843.1"/>
    </source>
</evidence>